<evidence type="ECO:0000313" key="13">
    <source>
        <dbReference type="Proteomes" id="UP000281594"/>
    </source>
</evidence>
<dbReference type="EMBL" id="QYCY01000002">
    <property type="protein sequence ID" value="RLV73637.1"/>
    <property type="molecule type" value="Genomic_DNA"/>
</dbReference>
<dbReference type="EC" id="6.3.2.3" evidence="10"/>
<dbReference type="InterPro" id="IPR013815">
    <property type="entry name" value="ATP_grasp_subdomain_1"/>
</dbReference>
<comment type="pathway">
    <text evidence="10">Sulfur metabolism; glutathione biosynthesis; glutathione from L-cysteine and L-glutamate: step 2/2.</text>
</comment>
<dbReference type="PANTHER" id="PTHR21621">
    <property type="entry name" value="RIBOSOMAL PROTEIN S6 MODIFICATION PROTEIN"/>
    <property type="match status" value="1"/>
</dbReference>
<evidence type="ECO:0000313" key="12">
    <source>
        <dbReference type="EMBL" id="RLV73637.1"/>
    </source>
</evidence>
<keyword evidence="7 10" id="KW-0067">ATP-binding</keyword>
<dbReference type="NCBIfam" id="NF003573">
    <property type="entry name" value="PRK05246.1"/>
    <property type="match status" value="1"/>
</dbReference>
<dbReference type="InterPro" id="IPR004215">
    <property type="entry name" value="GSHS_N"/>
</dbReference>
<comment type="cofactor">
    <cofactor evidence="1">
        <name>Mn(2+)</name>
        <dbReference type="ChEBI" id="CHEBI:29035"/>
    </cofactor>
</comment>
<sequence>MRLLFLVSPPDRLDPAHDSSIALMRAATARGHQALIAEMRELSLRDGHVLARAHAADLRSGSLGRGRAEVLDLDDVGLVLVRTDPPVNDDYLRATYLLDFAQRRGTPVCNSPDALRNTNEKLFALHFPDLIPETVVSASAAELADAVARWGRAVLKPTDAMGGRGVLLLEHGHPNLAGLIEVGTARGRRQVVLQRFVDDGTHSDRRVLVVDGEPVAALRRTAKAPDFRCNMAVGASAAPVPLSKTDRAICATLRPELIGRGIGFAGIDLIGDRLIEVNITSPTGLREIDGGPMETAGRVADAVLRRLLAHAR</sequence>
<dbReference type="GO" id="GO:0046872">
    <property type="term" value="F:metal ion binding"/>
    <property type="evidence" value="ECO:0007669"/>
    <property type="project" value="UniProtKB-KW"/>
</dbReference>
<dbReference type="Pfam" id="PF02955">
    <property type="entry name" value="GSH-S_ATP"/>
    <property type="match status" value="1"/>
</dbReference>
<keyword evidence="9" id="KW-0464">Manganese</keyword>
<evidence type="ECO:0000259" key="11">
    <source>
        <dbReference type="PROSITE" id="PS50975"/>
    </source>
</evidence>
<dbReference type="InterPro" id="IPR011761">
    <property type="entry name" value="ATP-grasp"/>
</dbReference>
<protein>
    <recommendedName>
        <fullName evidence="10">Glutathione synthetase</fullName>
        <ecNumber evidence="10">6.3.2.3</ecNumber>
    </recommendedName>
    <alternativeName>
        <fullName evidence="10">GSH synthetase</fullName>
        <shortName evidence="10">GSH-S</shortName>
        <shortName evidence="10">GSHase</shortName>
    </alternativeName>
    <alternativeName>
        <fullName evidence="10">Glutathione synthase</fullName>
    </alternativeName>
</protein>
<comment type="caution">
    <text evidence="12">The sequence shown here is derived from an EMBL/GenBank/DDBJ whole genome shotgun (WGS) entry which is preliminary data.</text>
</comment>
<dbReference type="AlphaFoldDB" id="A0A0A0NII4"/>
<organism evidence="12 13">
    <name type="scientific">Streptomyces rapamycinicus (strain ATCC 29253 / DSM 41530 / NRRL 5491 / AYB-994)</name>
    <name type="common">Streptomyces hygroscopicus (strain ATCC 29253)</name>
    <dbReference type="NCBI Taxonomy" id="1343740"/>
    <lineage>
        <taxon>Bacteria</taxon>
        <taxon>Bacillati</taxon>
        <taxon>Actinomycetota</taxon>
        <taxon>Actinomycetes</taxon>
        <taxon>Kitasatosporales</taxon>
        <taxon>Streptomycetaceae</taxon>
        <taxon>Streptomyces</taxon>
        <taxon>Streptomyces violaceusniger group</taxon>
    </lineage>
</organism>
<evidence type="ECO:0000256" key="5">
    <source>
        <dbReference type="ARBA" id="ARBA00022723"/>
    </source>
</evidence>
<keyword evidence="6 10" id="KW-0547">Nucleotide-binding</keyword>
<dbReference type="Gene3D" id="3.40.50.20">
    <property type="match status" value="1"/>
</dbReference>
<keyword evidence="3 10" id="KW-0436">Ligase</keyword>
<dbReference type="PANTHER" id="PTHR21621:SF4">
    <property type="entry name" value="GLUTATHIONE SYNTHETASE"/>
    <property type="match status" value="1"/>
</dbReference>
<dbReference type="Proteomes" id="UP000281594">
    <property type="component" value="Unassembled WGS sequence"/>
</dbReference>
<comment type="catalytic activity">
    <reaction evidence="10">
        <text>gamma-L-glutamyl-L-cysteine + glycine + ATP = glutathione + ADP + phosphate + H(+)</text>
        <dbReference type="Rhea" id="RHEA:13557"/>
        <dbReference type="ChEBI" id="CHEBI:15378"/>
        <dbReference type="ChEBI" id="CHEBI:30616"/>
        <dbReference type="ChEBI" id="CHEBI:43474"/>
        <dbReference type="ChEBI" id="CHEBI:57305"/>
        <dbReference type="ChEBI" id="CHEBI:57925"/>
        <dbReference type="ChEBI" id="CHEBI:58173"/>
        <dbReference type="ChEBI" id="CHEBI:456216"/>
        <dbReference type="EC" id="6.3.2.3"/>
    </reaction>
</comment>
<evidence type="ECO:0000256" key="1">
    <source>
        <dbReference type="ARBA" id="ARBA00001936"/>
    </source>
</evidence>
<dbReference type="Gene3D" id="3.30.470.20">
    <property type="entry name" value="ATP-grasp fold, B domain"/>
    <property type="match status" value="1"/>
</dbReference>
<dbReference type="eggNOG" id="COG0189">
    <property type="taxonomic scope" value="Bacteria"/>
</dbReference>
<evidence type="ECO:0000256" key="10">
    <source>
        <dbReference type="HAMAP-Rule" id="MF_00162"/>
    </source>
</evidence>
<evidence type="ECO:0000256" key="7">
    <source>
        <dbReference type="ARBA" id="ARBA00022840"/>
    </source>
</evidence>
<feature type="domain" description="ATP-grasp" evidence="11">
    <location>
        <begin position="121"/>
        <end position="308"/>
    </location>
</feature>
<dbReference type="InterPro" id="IPR016185">
    <property type="entry name" value="PreATP-grasp_dom_sf"/>
</dbReference>
<dbReference type="Gene3D" id="3.30.1490.20">
    <property type="entry name" value="ATP-grasp fold, A domain"/>
    <property type="match status" value="1"/>
</dbReference>
<dbReference type="STRING" id="1343740.M271_13130"/>
<dbReference type="UniPathway" id="UPA00142">
    <property type="reaction ID" value="UER00210"/>
</dbReference>
<evidence type="ECO:0000256" key="4">
    <source>
        <dbReference type="ARBA" id="ARBA00022684"/>
    </source>
</evidence>
<proteinExistence type="inferred from homology"/>
<evidence type="ECO:0000256" key="3">
    <source>
        <dbReference type="ARBA" id="ARBA00022598"/>
    </source>
</evidence>
<dbReference type="HOGENOM" id="CLU_068239_0_0_11"/>
<dbReference type="RefSeq" id="WP_020867628.1">
    <property type="nucleotide sequence ID" value="NC_022785.1"/>
</dbReference>
<dbReference type="InterPro" id="IPR004218">
    <property type="entry name" value="GSHS_ATP-bd"/>
</dbReference>
<dbReference type="KEGG" id="src:M271_13130"/>
<dbReference type="PROSITE" id="PS50975">
    <property type="entry name" value="ATP_GRASP"/>
    <property type="match status" value="1"/>
</dbReference>
<comment type="cofactor">
    <cofactor evidence="2">
        <name>Mg(2+)</name>
        <dbReference type="ChEBI" id="CHEBI:18420"/>
    </cofactor>
</comment>
<dbReference type="HAMAP" id="MF_00162">
    <property type="entry name" value="GSH_S"/>
    <property type="match status" value="1"/>
</dbReference>
<evidence type="ECO:0000256" key="9">
    <source>
        <dbReference type="ARBA" id="ARBA00023211"/>
    </source>
</evidence>
<dbReference type="NCBIfam" id="TIGR01380">
    <property type="entry name" value="glut_syn"/>
    <property type="match status" value="1"/>
</dbReference>
<keyword evidence="5" id="KW-0479">Metal-binding</keyword>
<keyword evidence="8" id="KW-0460">Magnesium</keyword>
<comment type="similarity">
    <text evidence="10">Belongs to the prokaryotic GSH synthase family.</text>
</comment>
<reference evidence="12 13" key="1">
    <citation type="journal article" date="2018" name="J. Biol. Chem.">
        <title>Discovery of the actinoplanic acid pathway in Streptomyces rapamycinicus reveals a genetically conserved synergism with rapamycin.</title>
        <authorList>
            <person name="Mrak P."/>
            <person name="Krastel P."/>
            <person name="Pivk Lukancic P."/>
            <person name="Tao J."/>
            <person name="Pistorius D."/>
            <person name="Moore C.M."/>
        </authorList>
    </citation>
    <scope>NUCLEOTIDE SEQUENCE [LARGE SCALE GENOMIC DNA]</scope>
    <source>
        <strain evidence="12 13">NRRL 5491</strain>
    </source>
</reference>
<accession>A0A0A0NII4</accession>
<gene>
    <name evidence="10" type="primary">gshB</name>
    <name evidence="12" type="ORF">D3C57_130465</name>
</gene>
<dbReference type="GO" id="GO:0005737">
    <property type="term" value="C:cytoplasm"/>
    <property type="evidence" value="ECO:0007669"/>
    <property type="project" value="TreeGrafter"/>
</dbReference>
<dbReference type="GO" id="GO:0004363">
    <property type="term" value="F:glutathione synthase activity"/>
    <property type="evidence" value="ECO:0007669"/>
    <property type="project" value="UniProtKB-UniRule"/>
</dbReference>
<keyword evidence="4 10" id="KW-0317">Glutathione biosynthesis</keyword>
<evidence type="ECO:0000256" key="2">
    <source>
        <dbReference type="ARBA" id="ARBA00001946"/>
    </source>
</evidence>
<dbReference type="InterPro" id="IPR006284">
    <property type="entry name" value="Glut_synth_pro"/>
</dbReference>
<evidence type="ECO:0000256" key="8">
    <source>
        <dbReference type="ARBA" id="ARBA00022842"/>
    </source>
</evidence>
<name>A0A0A0NII4_STRRN</name>
<dbReference type="SUPFAM" id="SSF56059">
    <property type="entry name" value="Glutathione synthetase ATP-binding domain-like"/>
    <property type="match status" value="1"/>
</dbReference>
<dbReference type="GO" id="GO:0005524">
    <property type="term" value="F:ATP binding"/>
    <property type="evidence" value="ECO:0007669"/>
    <property type="project" value="UniProtKB-UniRule"/>
</dbReference>
<dbReference type="SUPFAM" id="SSF52440">
    <property type="entry name" value="PreATP-grasp domain"/>
    <property type="match status" value="1"/>
</dbReference>
<dbReference type="Pfam" id="PF02951">
    <property type="entry name" value="GSH-S_N"/>
    <property type="match status" value="1"/>
</dbReference>
<evidence type="ECO:0000256" key="6">
    <source>
        <dbReference type="ARBA" id="ARBA00022741"/>
    </source>
</evidence>